<evidence type="ECO:0000313" key="3">
    <source>
        <dbReference type="Proteomes" id="UP001141327"/>
    </source>
</evidence>
<gene>
    <name evidence="2" type="ORF">PAPYR_6485</name>
</gene>
<dbReference type="Proteomes" id="UP001141327">
    <property type="component" value="Unassembled WGS sequence"/>
</dbReference>
<dbReference type="SUPFAM" id="SSF52540">
    <property type="entry name" value="P-loop containing nucleoside triphosphate hydrolases"/>
    <property type="match status" value="1"/>
</dbReference>
<comment type="caution">
    <text evidence="2">The sequence shown here is derived from an EMBL/GenBank/DDBJ whole genome shotgun (WGS) entry which is preliminary data.</text>
</comment>
<feature type="region of interest" description="Disordered" evidence="1">
    <location>
        <begin position="152"/>
        <end position="213"/>
    </location>
</feature>
<evidence type="ECO:0000256" key="1">
    <source>
        <dbReference type="SAM" id="MobiDB-lite"/>
    </source>
</evidence>
<sequence length="213" mass="22649">MSDLEPVLNILVGAKADLRSQLPQDVGGTLFSTTELISPVDAERVARSLGSASYVECSAKDNVGVDQLFHMIAENAVKMAREPLFSPQQYVLLQHPGATPPAVSSQLPVSLAPTPFATGVLQTTPLNGAAPGPGITLQPPPLPFGQLTIQTPPQPPPALGDESPMMLEHPPPPPLMDGFEQQRTTPPESTPSMMTALNVPPSVPKRKERCRIM</sequence>
<dbReference type="EMBL" id="JAPMOS010000037">
    <property type="protein sequence ID" value="KAJ4457953.1"/>
    <property type="molecule type" value="Genomic_DNA"/>
</dbReference>
<protein>
    <submittedName>
        <fullName evidence="2">Uncharacterized protein</fullName>
    </submittedName>
</protein>
<feature type="compositionally biased region" description="Basic residues" evidence="1">
    <location>
        <begin position="204"/>
        <end position="213"/>
    </location>
</feature>
<name>A0ABQ8UID3_9EUKA</name>
<reference evidence="2" key="1">
    <citation type="journal article" date="2022" name="bioRxiv">
        <title>Genomics of Preaxostyla Flagellates Illuminates Evolutionary Transitions and the Path Towards Mitochondrial Loss.</title>
        <authorList>
            <person name="Novak L.V.F."/>
            <person name="Treitli S.C."/>
            <person name="Pyrih J."/>
            <person name="Halakuc P."/>
            <person name="Pipaliya S.V."/>
            <person name="Vacek V."/>
            <person name="Brzon O."/>
            <person name="Soukal P."/>
            <person name="Eme L."/>
            <person name="Dacks J.B."/>
            <person name="Karnkowska A."/>
            <person name="Elias M."/>
            <person name="Hampl V."/>
        </authorList>
    </citation>
    <scope>NUCLEOTIDE SEQUENCE</scope>
    <source>
        <strain evidence="2">RCP-MX</strain>
    </source>
</reference>
<accession>A0ABQ8UID3</accession>
<feature type="compositionally biased region" description="Low complexity" evidence="1">
    <location>
        <begin position="184"/>
        <end position="195"/>
    </location>
</feature>
<keyword evidence="3" id="KW-1185">Reference proteome</keyword>
<dbReference type="Gene3D" id="3.40.50.300">
    <property type="entry name" value="P-loop containing nucleotide triphosphate hydrolases"/>
    <property type="match status" value="1"/>
</dbReference>
<dbReference type="Pfam" id="PF00071">
    <property type="entry name" value="Ras"/>
    <property type="match status" value="1"/>
</dbReference>
<dbReference type="PRINTS" id="PR00449">
    <property type="entry name" value="RASTRNSFRMNG"/>
</dbReference>
<proteinExistence type="predicted"/>
<organism evidence="2 3">
    <name type="scientific">Paratrimastix pyriformis</name>
    <dbReference type="NCBI Taxonomy" id="342808"/>
    <lineage>
        <taxon>Eukaryota</taxon>
        <taxon>Metamonada</taxon>
        <taxon>Preaxostyla</taxon>
        <taxon>Paratrimastigidae</taxon>
        <taxon>Paratrimastix</taxon>
    </lineage>
</organism>
<evidence type="ECO:0000313" key="2">
    <source>
        <dbReference type="EMBL" id="KAJ4457953.1"/>
    </source>
</evidence>
<dbReference type="InterPro" id="IPR027417">
    <property type="entry name" value="P-loop_NTPase"/>
</dbReference>
<dbReference type="InterPro" id="IPR001806">
    <property type="entry name" value="Small_GTPase"/>
</dbReference>